<name>A0A2A2LKP4_9BILA</name>
<evidence type="ECO:0000313" key="5">
    <source>
        <dbReference type="Proteomes" id="UP000218231"/>
    </source>
</evidence>
<feature type="domain" description="Laminin G" evidence="3">
    <location>
        <begin position="1"/>
        <end position="86"/>
    </location>
</feature>
<dbReference type="Pfam" id="PF02210">
    <property type="entry name" value="Laminin_G_2"/>
    <property type="match status" value="2"/>
</dbReference>
<keyword evidence="1" id="KW-1015">Disulfide bond</keyword>
<accession>A0A2A2LKP4</accession>
<dbReference type="GO" id="GO:0016020">
    <property type="term" value="C:membrane"/>
    <property type="evidence" value="ECO:0007669"/>
    <property type="project" value="UniProtKB-SubCell"/>
</dbReference>
<dbReference type="SUPFAM" id="SSF49899">
    <property type="entry name" value="Concanavalin A-like lectins/glucanases"/>
    <property type="match status" value="2"/>
</dbReference>
<feature type="region of interest" description="Disordered" evidence="2">
    <location>
        <begin position="142"/>
        <end position="167"/>
    </location>
</feature>
<protein>
    <recommendedName>
        <fullName evidence="3">Laminin G domain-containing protein</fullName>
    </recommendedName>
</protein>
<reference evidence="4 5" key="1">
    <citation type="journal article" date="2017" name="Curr. Biol.">
        <title>Genome architecture and evolution of a unichromosomal asexual nematode.</title>
        <authorList>
            <person name="Fradin H."/>
            <person name="Zegar C."/>
            <person name="Gutwein M."/>
            <person name="Lucas J."/>
            <person name="Kovtun M."/>
            <person name="Corcoran D."/>
            <person name="Baugh L.R."/>
            <person name="Kiontke K."/>
            <person name="Gunsalus K."/>
            <person name="Fitch D.H."/>
            <person name="Piano F."/>
        </authorList>
    </citation>
    <scope>NUCLEOTIDE SEQUENCE [LARGE SCALE GENOMIC DNA]</scope>
    <source>
        <strain evidence="4">PF1309</strain>
    </source>
</reference>
<dbReference type="CDD" id="cd00110">
    <property type="entry name" value="LamG"/>
    <property type="match status" value="1"/>
</dbReference>
<evidence type="ECO:0000256" key="2">
    <source>
        <dbReference type="SAM" id="MobiDB-lite"/>
    </source>
</evidence>
<feature type="compositionally biased region" description="Basic residues" evidence="2">
    <location>
        <begin position="142"/>
        <end position="157"/>
    </location>
</feature>
<proteinExistence type="predicted"/>
<feature type="disulfide bond" evidence="1">
    <location>
        <begin position="59"/>
        <end position="86"/>
    </location>
</feature>
<gene>
    <name evidence="4" type="ORF">WR25_25913</name>
</gene>
<evidence type="ECO:0000256" key="1">
    <source>
        <dbReference type="PROSITE-ProRule" id="PRU00122"/>
    </source>
</evidence>
<dbReference type="OrthoDB" id="6275838at2759"/>
<dbReference type="SMART" id="SM00282">
    <property type="entry name" value="LamG"/>
    <property type="match status" value="1"/>
</dbReference>
<keyword evidence="5" id="KW-1185">Reference proteome</keyword>
<comment type="caution">
    <text evidence="4">The sequence shown here is derived from an EMBL/GenBank/DDBJ whole genome shotgun (WGS) entry which is preliminary data.</text>
</comment>
<dbReference type="InterPro" id="IPR013320">
    <property type="entry name" value="ConA-like_dom_sf"/>
</dbReference>
<dbReference type="STRING" id="2018661.A0A2A2LKP4"/>
<comment type="caution">
    <text evidence="1">Lacks conserved residue(s) required for the propagation of feature annotation.</text>
</comment>
<evidence type="ECO:0000313" key="4">
    <source>
        <dbReference type="EMBL" id="PAV86782.1"/>
    </source>
</evidence>
<dbReference type="AlphaFoldDB" id="A0A2A2LKP4"/>
<dbReference type="Gene3D" id="2.60.120.200">
    <property type="match status" value="2"/>
</dbReference>
<organism evidence="4 5">
    <name type="scientific">Diploscapter pachys</name>
    <dbReference type="NCBI Taxonomy" id="2018661"/>
    <lineage>
        <taxon>Eukaryota</taxon>
        <taxon>Metazoa</taxon>
        <taxon>Ecdysozoa</taxon>
        <taxon>Nematoda</taxon>
        <taxon>Chromadorea</taxon>
        <taxon>Rhabditida</taxon>
        <taxon>Rhabditina</taxon>
        <taxon>Rhabditomorpha</taxon>
        <taxon>Rhabditoidea</taxon>
        <taxon>Rhabditidae</taxon>
        <taxon>Diploscapter</taxon>
    </lineage>
</organism>
<evidence type="ECO:0000259" key="3">
    <source>
        <dbReference type="PROSITE" id="PS50025"/>
    </source>
</evidence>
<dbReference type="Proteomes" id="UP000218231">
    <property type="component" value="Unassembled WGS sequence"/>
</dbReference>
<sequence>MTNYFQDAKTGFHVLTVDNTTVVLSNAQLKLRKTQLSGTLIIGGAPEKIRQNVKGLRGCISSLKINEKMFDLLEEAEQKEAVVQGCSEPKQIDEHFYRKSIARLSAAPPQPARMEADAFSSGTPFDATAHSLRILENAATKSNKKNRPFGKINKRKPGPTVQDRQEMRLTDSSTLTFSGEPSAVYFEYPESERPSTTRDYLVMAFQTTAKSGVLFSVECIADMDYLAIFFEKGLLNMRFNLGSRTHSITSNEQIADGEKHIIKLFRDETNVTLQIDKKPALRYRPKNTGELVLLNMQWRLIIGAATTTRHLEKDQRIKRSTSLYDPFIGSISGLNFNGIMLIDLYNQALRVISNIIIFGWKGREKNASDLENTERGGEENRG</sequence>
<dbReference type="PROSITE" id="PS50025">
    <property type="entry name" value="LAM_G_DOMAIN"/>
    <property type="match status" value="2"/>
</dbReference>
<dbReference type="InterPro" id="IPR050372">
    <property type="entry name" value="Neurexin-related_CASP"/>
</dbReference>
<dbReference type="PANTHER" id="PTHR15036">
    <property type="entry name" value="PIKACHURIN-LIKE PROTEIN"/>
    <property type="match status" value="1"/>
</dbReference>
<dbReference type="EMBL" id="LIAE01006632">
    <property type="protein sequence ID" value="PAV86782.1"/>
    <property type="molecule type" value="Genomic_DNA"/>
</dbReference>
<feature type="domain" description="Laminin G" evidence="3">
    <location>
        <begin position="173"/>
        <end position="367"/>
    </location>
</feature>
<dbReference type="InterPro" id="IPR001791">
    <property type="entry name" value="Laminin_G"/>
</dbReference>
<dbReference type="PANTHER" id="PTHR15036:SF85">
    <property type="entry name" value="SP2353, ISOFORM A"/>
    <property type="match status" value="1"/>
</dbReference>